<gene>
    <name evidence="2" type="primary">hcf136</name>
    <name evidence="2" type="ORF">Poly21_46790</name>
</gene>
<comment type="caution">
    <text evidence="2">The sequence shown here is derived from an EMBL/GenBank/DDBJ whole genome shotgun (WGS) entry which is preliminary data.</text>
</comment>
<reference evidence="2 3" key="1">
    <citation type="journal article" date="2020" name="Antonie Van Leeuwenhoek">
        <title>Rhodopirellula heiligendammensis sp. nov., Rhodopirellula pilleata sp. nov., and Rhodopirellula solitaria sp. nov. isolated from natural or artificial marine surfaces in Northern Germany and California, USA, and emended description of the genus Rhodopirellula.</title>
        <authorList>
            <person name="Kallscheuer N."/>
            <person name="Wiegand S."/>
            <person name="Jogler M."/>
            <person name="Boedeker C."/>
            <person name="Peeters S.H."/>
            <person name="Rast P."/>
            <person name="Heuer A."/>
            <person name="Jetten M.S.M."/>
            <person name="Rohde M."/>
            <person name="Jogler C."/>
        </authorList>
    </citation>
    <scope>NUCLEOTIDE SEQUENCE [LARGE SCALE GENOMIC DNA]</scope>
    <source>
        <strain evidence="2 3">Poly21</strain>
    </source>
</reference>
<dbReference type="Gene3D" id="2.130.10.10">
    <property type="entry name" value="YVTN repeat-like/Quinoprotein amine dehydrogenase"/>
    <property type="match status" value="4"/>
</dbReference>
<keyword evidence="3" id="KW-1185">Reference proteome</keyword>
<keyword evidence="1" id="KW-0472">Membrane</keyword>
<evidence type="ECO:0000313" key="3">
    <source>
        <dbReference type="Proteomes" id="UP000319908"/>
    </source>
</evidence>
<dbReference type="InterPro" id="IPR015943">
    <property type="entry name" value="WD40/YVTN_repeat-like_dom_sf"/>
</dbReference>
<dbReference type="PANTHER" id="PTHR43739">
    <property type="entry name" value="XYLOGLUCANASE (EUROFUNG)"/>
    <property type="match status" value="1"/>
</dbReference>
<keyword evidence="1" id="KW-1133">Transmembrane helix</keyword>
<keyword evidence="1" id="KW-0812">Transmembrane</keyword>
<dbReference type="SUPFAM" id="SSF110296">
    <property type="entry name" value="Oligoxyloglucan reducing end-specific cellobiohydrolase"/>
    <property type="match status" value="3"/>
</dbReference>
<feature type="transmembrane region" description="Helical" evidence="1">
    <location>
        <begin position="28"/>
        <end position="48"/>
    </location>
</feature>
<protein>
    <submittedName>
        <fullName evidence="2">Ycf48-like protein</fullName>
    </submittedName>
</protein>
<evidence type="ECO:0000256" key="1">
    <source>
        <dbReference type="SAM" id="Phobius"/>
    </source>
</evidence>
<dbReference type="CDD" id="cd15482">
    <property type="entry name" value="Sialidase_non-viral"/>
    <property type="match status" value="2"/>
</dbReference>
<dbReference type="PANTHER" id="PTHR43739:SF5">
    <property type="entry name" value="EXO-ALPHA-SIALIDASE"/>
    <property type="match status" value="1"/>
</dbReference>
<dbReference type="InterPro" id="IPR052025">
    <property type="entry name" value="Xyloglucanase_GH74"/>
</dbReference>
<dbReference type="AlphaFoldDB" id="A0A5C6BF55"/>
<evidence type="ECO:0000313" key="2">
    <source>
        <dbReference type="EMBL" id="TWU10773.1"/>
    </source>
</evidence>
<dbReference type="Proteomes" id="UP000319908">
    <property type="component" value="Unassembled WGS sequence"/>
</dbReference>
<name>A0A5C6BF55_9BACT</name>
<organism evidence="2 3">
    <name type="scientific">Allorhodopirellula heiligendammensis</name>
    <dbReference type="NCBI Taxonomy" id="2714739"/>
    <lineage>
        <taxon>Bacteria</taxon>
        <taxon>Pseudomonadati</taxon>
        <taxon>Planctomycetota</taxon>
        <taxon>Planctomycetia</taxon>
        <taxon>Pirellulales</taxon>
        <taxon>Pirellulaceae</taxon>
        <taxon>Allorhodopirellula</taxon>
    </lineage>
</organism>
<dbReference type="GO" id="GO:0010411">
    <property type="term" value="P:xyloglucan metabolic process"/>
    <property type="evidence" value="ECO:0007669"/>
    <property type="project" value="TreeGrafter"/>
</dbReference>
<sequence length="741" mass="81190">MRRCCSFSRPLHFDSNSLIIHSHRLRKLDFVIAKTTLFAFVVLMMSAVSSRAGGSTSALADSVWAPFGPGGGGWIEDVVAHPTNPQEVWAMTDLSGLFRSQDAGITWRKMSADVERGVMARKQIVSHNRQFAIDPHDTQHMYWGTCGMIWVSHDGGAKWSSAFGRPPSVGDDQTPGIGHAIDVAPDGTVYALDSANVLRVSRDHGASWEELTSPPIAKNSSATPAFPITLNDGTLCVACRPSKGLAVSRDGGMTWNLVLKNSIILSARTSLREATSTAPSGDSVLFAFDSNGNLHRSSDDAATFEIVKKSPHSWKPGQRFAGGLAVTGQGKVMLWAMGELSVSSNWGESWTRHSIEKNWDRGSYPGMNRYTSPAGKCSAMTVTCDGKTWLKCDSSLMCRSTDEGVSWTGCTTGLQVLCYFQGPAISPHDPQQAMVAALDQGVFKTSDGGATWKPMRIQSEWWNDDWRNHDGSIVKAHPSKPETWFAVIHGHGGTRHPRLHRSEDGGESWALVLDLKQEFGGEWGKWLDDSEMSDLCFDPVNSSTMYLSNYQLGVFKSTDGGVNWKHTLKTNNALHLTTSPSGQHVYVQCLKRSGLYASHDRGESWEIAHASDGVDGLVHHPHEENTLFISDGQHTNYWSYKGTRPARLLKSTDAGQSWNELAALDSGPLYIDPVKPNIMLMSTLHGGRGILRSTDAGQTWHDFHVDAPSYTARGFTYGGKPGSVIYHMFGNQAKTETLYRP</sequence>
<dbReference type="EMBL" id="SJPU01000003">
    <property type="protein sequence ID" value="TWU10773.1"/>
    <property type="molecule type" value="Genomic_DNA"/>
</dbReference>
<proteinExistence type="predicted"/>
<accession>A0A5C6BF55</accession>